<keyword evidence="2 5" id="KW-0378">Hydrolase</keyword>
<dbReference type="Proteomes" id="UP000602076">
    <property type="component" value="Unassembled WGS sequence"/>
</dbReference>
<evidence type="ECO:0000259" key="6">
    <source>
        <dbReference type="PROSITE" id="PS51198"/>
    </source>
</evidence>
<proteinExistence type="predicted"/>
<dbReference type="InterPro" id="IPR000212">
    <property type="entry name" value="DNA_helicase_UvrD/REP"/>
</dbReference>
<feature type="domain" description="UvrD-like helicase ATP-binding" evidence="6">
    <location>
        <begin position="199"/>
        <end position="527"/>
    </location>
</feature>
<evidence type="ECO:0000256" key="3">
    <source>
        <dbReference type="ARBA" id="ARBA00022806"/>
    </source>
</evidence>
<dbReference type="GO" id="GO:0043138">
    <property type="term" value="F:3'-5' DNA helicase activity"/>
    <property type="evidence" value="ECO:0007669"/>
    <property type="project" value="TreeGrafter"/>
</dbReference>
<evidence type="ECO:0000256" key="2">
    <source>
        <dbReference type="ARBA" id="ARBA00022801"/>
    </source>
</evidence>
<keyword evidence="1 5" id="KW-0547">Nucleotide-binding</keyword>
<keyword evidence="8" id="KW-1185">Reference proteome</keyword>
<dbReference type="RefSeq" id="WP_190998737.1">
    <property type="nucleotide sequence ID" value="NZ_JACXSI010000030.1"/>
</dbReference>
<reference evidence="7" key="1">
    <citation type="submission" date="2020-09" db="EMBL/GenBank/DDBJ databases">
        <title>Bacillus faecalis sp. nov., a moderately halophilic bacterium isolated from cow faeces.</title>
        <authorList>
            <person name="Jiang L."/>
            <person name="Lee J."/>
        </authorList>
    </citation>
    <scope>NUCLEOTIDE SEQUENCE</scope>
    <source>
        <strain evidence="7">AGMB 02131</strain>
    </source>
</reference>
<dbReference type="InterPro" id="IPR027417">
    <property type="entry name" value="P-loop_NTPase"/>
</dbReference>
<organism evidence="7 8">
    <name type="scientific">Peribacillus faecalis</name>
    <dbReference type="NCBI Taxonomy" id="2772559"/>
    <lineage>
        <taxon>Bacteria</taxon>
        <taxon>Bacillati</taxon>
        <taxon>Bacillota</taxon>
        <taxon>Bacilli</taxon>
        <taxon>Bacillales</taxon>
        <taxon>Bacillaceae</taxon>
        <taxon>Peribacillus</taxon>
    </lineage>
</organism>
<name>A0A927CYV7_9BACI</name>
<keyword evidence="4 5" id="KW-0067">ATP-binding</keyword>
<dbReference type="EMBL" id="JACXSI010000030">
    <property type="protein sequence ID" value="MBD3109197.1"/>
    <property type="molecule type" value="Genomic_DNA"/>
</dbReference>
<dbReference type="InterPro" id="IPR027785">
    <property type="entry name" value="UvrD-like_helicase_C"/>
</dbReference>
<dbReference type="PANTHER" id="PTHR11070">
    <property type="entry name" value="UVRD / RECB / PCRA DNA HELICASE FAMILY MEMBER"/>
    <property type="match status" value="1"/>
</dbReference>
<dbReference type="Pfam" id="PF00580">
    <property type="entry name" value="UvrD-helicase"/>
    <property type="match status" value="1"/>
</dbReference>
<gene>
    <name evidence="7" type="ORF">IEO70_12645</name>
</gene>
<dbReference type="PANTHER" id="PTHR11070:SF17">
    <property type="entry name" value="DNA HELICASE IV"/>
    <property type="match status" value="1"/>
</dbReference>
<protein>
    <submittedName>
        <fullName evidence="7">ATP-binding domain-containing protein</fullName>
    </submittedName>
</protein>
<accession>A0A927CYV7</accession>
<dbReference type="GO" id="GO:0000725">
    <property type="term" value="P:recombinational repair"/>
    <property type="evidence" value="ECO:0007669"/>
    <property type="project" value="TreeGrafter"/>
</dbReference>
<dbReference type="SUPFAM" id="SSF52540">
    <property type="entry name" value="P-loop containing nucleoside triphosphate hydrolases"/>
    <property type="match status" value="1"/>
</dbReference>
<evidence type="ECO:0000256" key="5">
    <source>
        <dbReference type="PROSITE-ProRule" id="PRU00560"/>
    </source>
</evidence>
<evidence type="ECO:0000256" key="1">
    <source>
        <dbReference type="ARBA" id="ARBA00022741"/>
    </source>
</evidence>
<dbReference type="InterPro" id="IPR014016">
    <property type="entry name" value="UvrD-like_ATP-bd"/>
</dbReference>
<dbReference type="Gene3D" id="3.40.50.300">
    <property type="entry name" value="P-loop containing nucleotide triphosphate hydrolases"/>
    <property type="match status" value="2"/>
</dbReference>
<evidence type="ECO:0000313" key="7">
    <source>
        <dbReference type="EMBL" id="MBD3109197.1"/>
    </source>
</evidence>
<dbReference type="GO" id="GO:0005829">
    <property type="term" value="C:cytosol"/>
    <property type="evidence" value="ECO:0007669"/>
    <property type="project" value="TreeGrafter"/>
</dbReference>
<keyword evidence="3 5" id="KW-0347">Helicase</keyword>
<dbReference type="Pfam" id="PF13538">
    <property type="entry name" value="UvrD_C_2"/>
    <property type="match status" value="1"/>
</dbReference>
<dbReference type="GO" id="GO:0005524">
    <property type="term" value="F:ATP binding"/>
    <property type="evidence" value="ECO:0007669"/>
    <property type="project" value="UniProtKB-UniRule"/>
</dbReference>
<feature type="binding site" evidence="5">
    <location>
        <begin position="220"/>
        <end position="227"/>
    </location>
    <ligand>
        <name>ATP</name>
        <dbReference type="ChEBI" id="CHEBI:30616"/>
    </ligand>
</feature>
<dbReference type="AlphaFoldDB" id="A0A927CYV7"/>
<sequence>MTDINEIAYLEKTLSYLTKAYKELSSNITDQDHNFKSLQKYMVEYKSELDKFEVYDYQQTLSMIDKRGFAQVMEREEVRKLIESPYFGRFDFIYLGDHPSEAETIYIGRFGFADEEGTQLIYDWRAPICNMYYEFEIGEAYYIAMDHQFDGELIKKRQIKIENSKLKYMLDSSLTIQDEVLQQTLTQHANDKMKTIVTSIQREQNKIVRNESAYNVIIQGVAGSGKTAVALHRIAYYLYKFRDTLRAERIFILSPNKIFSDYISTVLPELGEEPIRSFTLDEFTANLLPAAVTFKSFEEETKEILSNPDGALASRAKIKGNYSFVQKLQSFLSNLDLRLLKNESISIVGVVIQADYLQGRFLQYRKEPVVTRLELMADDIIQVLKSKWDREGKLPSKNEIIKRLKKRLLFPSPLAIYRAFTETLRENSFKFPKKCFEFNDVYPYLFVQLYFKGIKQYDLVQHFVLDEMQEYSPIQYAVLSKVFTCKRTIIGDFSQALLPYETISKEAFEAMFRNLEYVELTTTYRSSYEIVMYSKKFMRNGEIHPIARHGKEPKELIYLTLEQMLKQVHESAMNDYRTTAIICKMEEDLQILHERLNIPFTILDGQTEKFETGLLLTTIQYAKGLEFDAVIIPFVNETNYRTEFDRGLLYIASTRAMHELTVLVDKEAPSPLL</sequence>
<comment type="caution">
    <text evidence="7">The sequence shown here is derived from an EMBL/GenBank/DDBJ whole genome shotgun (WGS) entry which is preliminary data.</text>
</comment>
<dbReference type="PROSITE" id="PS51198">
    <property type="entry name" value="UVRD_HELICASE_ATP_BIND"/>
    <property type="match status" value="1"/>
</dbReference>
<evidence type="ECO:0000256" key="4">
    <source>
        <dbReference type="ARBA" id="ARBA00022840"/>
    </source>
</evidence>
<dbReference type="GO" id="GO:0003677">
    <property type="term" value="F:DNA binding"/>
    <property type="evidence" value="ECO:0007669"/>
    <property type="project" value="InterPro"/>
</dbReference>
<evidence type="ECO:0000313" key="8">
    <source>
        <dbReference type="Proteomes" id="UP000602076"/>
    </source>
</evidence>
<dbReference type="GO" id="GO:0016787">
    <property type="term" value="F:hydrolase activity"/>
    <property type="evidence" value="ECO:0007669"/>
    <property type="project" value="UniProtKB-UniRule"/>
</dbReference>